<organism evidence="2 3">
    <name type="scientific">Zhihengliuella salsuginis</name>
    <dbReference type="NCBI Taxonomy" id="578222"/>
    <lineage>
        <taxon>Bacteria</taxon>
        <taxon>Bacillati</taxon>
        <taxon>Actinomycetota</taxon>
        <taxon>Actinomycetes</taxon>
        <taxon>Micrococcales</taxon>
        <taxon>Micrococcaceae</taxon>
        <taxon>Zhihengliuella</taxon>
    </lineage>
</organism>
<accession>A0ABQ3GGB3</accession>
<keyword evidence="2" id="KW-0067">ATP-binding</keyword>
<dbReference type="InterPro" id="IPR038727">
    <property type="entry name" value="NadR/Ttd14_AAA_dom"/>
</dbReference>
<name>A0ABQ3GGB3_9MICC</name>
<gene>
    <name evidence="2" type="primary">mmyX</name>
    <name evidence="2" type="ORF">GCM10008096_13400</name>
</gene>
<dbReference type="InterPro" id="IPR027417">
    <property type="entry name" value="P-loop_NTPase"/>
</dbReference>
<evidence type="ECO:0000313" key="3">
    <source>
        <dbReference type="Proteomes" id="UP000642819"/>
    </source>
</evidence>
<keyword evidence="2" id="KW-0547">Nucleotide-binding</keyword>
<comment type="caution">
    <text evidence="2">The sequence shown here is derived from an EMBL/GenBank/DDBJ whole genome shotgun (WGS) entry which is preliminary data.</text>
</comment>
<dbReference type="Gene3D" id="3.40.50.300">
    <property type="entry name" value="P-loop containing nucleotide triphosphate hydrolases"/>
    <property type="match status" value="1"/>
</dbReference>
<proteinExistence type="predicted"/>
<dbReference type="Pfam" id="PF13521">
    <property type="entry name" value="AAA_28"/>
    <property type="match status" value="1"/>
</dbReference>
<feature type="domain" description="NadR/Ttd14 AAA" evidence="1">
    <location>
        <begin position="2"/>
        <end position="193"/>
    </location>
</feature>
<dbReference type="GO" id="GO:0005524">
    <property type="term" value="F:ATP binding"/>
    <property type="evidence" value="ECO:0007669"/>
    <property type="project" value="UniProtKB-KW"/>
</dbReference>
<reference evidence="3" key="1">
    <citation type="journal article" date="2019" name="Int. J. Syst. Evol. Microbiol.">
        <title>The Global Catalogue of Microorganisms (GCM) 10K type strain sequencing project: providing services to taxonomists for standard genome sequencing and annotation.</title>
        <authorList>
            <consortium name="The Broad Institute Genomics Platform"/>
            <consortium name="The Broad Institute Genome Sequencing Center for Infectious Disease"/>
            <person name="Wu L."/>
            <person name="Ma J."/>
        </authorList>
    </citation>
    <scope>NUCLEOTIDE SEQUENCE [LARGE SCALE GENOMIC DNA]</scope>
    <source>
        <strain evidence="3">KCTC 19466</strain>
    </source>
</reference>
<protein>
    <submittedName>
        <fullName evidence="2">ATP-binding protein</fullName>
    </submittedName>
</protein>
<dbReference type="RefSeq" id="WP_189349367.1">
    <property type="nucleotide sequence ID" value="NZ_BMXK01000005.1"/>
</dbReference>
<evidence type="ECO:0000313" key="2">
    <source>
        <dbReference type="EMBL" id="GHD05047.1"/>
    </source>
</evidence>
<keyword evidence="3" id="KW-1185">Reference proteome</keyword>
<dbReference type="Proteomes" id="UP000642819">
    <property type="component" value="Unassembled WGS sequence"/>
</dbReference>
<sequence>MRIGISGTYSSGKTFTSMALSHYTGLPRTKARTMREILPEAAPGKTLEECTAAELIQMIVTRHVERAVYEDKLSTGFVSDGSSLQEWIYGSVRVSLGLNPSASAHLQAGEEVEKTAELAFFEEVMASLGNSFKKHVKGSFDVFVHLKNELPLAADGHRPVNDQFRSMSDSILKQTMDELGIPFYVVSGTVEERLEQIASLLGLEPRMAPEAAARLAAEEYALLDVRPERERVSQ</sequence>
<dbReference type="EMBL" id="BMXK01000005">
    <property type="protein sequence ID" value="GHD05047.1"/>
    <property type="molecule type" value="Genomic_DNA"/>
</dbReference>
<evidence type="ECO:0000259" key="1">
    <source>
        <dbReference type="Pfam" id="PF13521"/>
    </source>
</evidence>